<evidence type="ECO:0000313" key="2">
    <source>
        <dbReference type="EMBL" id="RKG31309.1"/>
    </source>
</evidence>
<sequence length="367" mass="41109">MYIKLAVLSVCIALTGHGFAAPNDPFLTAKDFNAPYKSALNMTFAIDAVNDTIDVLDMRESEGITDSSAGDYQGLHLAAAYQISPQWSIEGIYWHREIEYTQDTNKLQSALIGARYTPNLNLHKNDALSFRASIWGNTANTLTKSTATKVNQRTFQQVHVEEPQDFQLQLDGIFSRKLDPMNQLNAFASLGYSKVEVNKLQLQAMHQGCLMNVSIDSSNTYTGNLAKPCKTGNITITDLAISGNANEFGLDIQKDLNYDSYFASIGGSWNWRHKAFESQIGYQYQRLWRDQIDDRVSSFGSTPIKDNHTLSLKLSYDFTPQITGFVQGDMYQNNFVGYIPFLYNGVTASRLDKRYGLASLGIQARLF</sequence>
<comment type="caution">
    <text evidence="2">The sequence shown here is derived from an EMBL/GenBank/DDBJ whole genome shotgun (WGS) entry which is preliminary data.</text>
</comment>
<evidence type="ECO:0000256" key="1">
    <source>
        <dbReference type="SAM" id="SignalP"/>
    </source>
</evidence>
<keyword evidence="3" id="KW-1185">Reference proteome</keyword>
<name>A0A3A8EAV9_9GAMM</name>
<gene>
    <name evidence="2" type="ORF">D7V32_08705</name>
</gene>
<protein>
    <submittedName>
        <fullName evidence="2">Uncharacterized protein</fullName>
    </submittedName>
</protein>
<keyword evidence="1" id="KW-0732">Signal</keyword>
<reference evidence="2 3" key="1">
    <citation type="submission" date="2018-09" db="EMBL/GenBank/DDBJ databases">
        <title>The draft genome of Acinetobacter spp. strains.</title>
        <authorList>
            <person name="Qin J."/>
            <person name="Feng Y."/>
            <person name="Zong Z."/>
        </authorList>
    </citation>
    <scope>NUCLEOTIDE SEQUENCE [LARGE SCALE GENOMIC DNA]</scope>
    <source>
        <strain evidence="2 3">WCHAc060012</strain>
    </source>
</reference>
<feature type="signal peptide" evidence="1">
    <location>
        <begin position="1"/>
        <end position="20"/>
    </location>
</feature>
<dbReference type="RefSeq" id="WP_120402498.1">
    <property type="nucleotide sequence ID" value="NZ_RAXV01000016.1"/>
</dbReference>
<organism evidence="2 3">
    <name type="scientific">Acinetobacter tianfuensis</name>
    <dbReference type="NCBI Taxonomy" id="2419603"/>
    <lineage>
        <taxon>Bacteria</taxon>
        <taxon>Pseudomonadati</taxon>
        <taxon>Pseudomonadota</taxon>
        <taxon>Gammaproteobacteria</taxon>
        <taxon>Moraxellales</taxon>
        <taxon>Moraxellaceae</taxon>
        <taxon>Acinetobacter</taxon>
    </lineage>
</organism>
<feature type="chain" id="PRO_5017470074" evidence="1">
    <location>
        <begin position="21"/>
        <end position="367"/>
    </location>
</feature>
<dbReference type="EMBL" id="RAXV01000016">
    <property type="protein sequence ID" value="RKG31309.1"/>
    <property type="molecule type" value="Genomic_DNA"/>
</dbReference>
<dbReference type="OrthoDB" id="6697115at2"/>
<dbReference type="Proteomes" id="UP000282388">
    <property type="component" value="Unassembled WGS sequence"/>
</dbReference>
<accession>A0A3A8EAV9</accession>
<proteinExistence type="predicted"/>
<dbReference type="AlphaFoldDB" id="A0A3A8EAV9"/>
<evidence type="ECO:0000313" key="3">
    <source>
        <dbReference type="Proteomes" id="UP000282388"/>
    </source>
</evidence>